<dbReference type="GeneID" id="95552820"/>
<evidence type="ECO:0000313" key="6">
    <source>
        <dbReference type="EMBL" id="SMF69180.1"/>
    </source>
</evidence>
<keyword evidence="4" id="KW-0670">Pyruvate</keyword>
<dbReference type="OrthoDB" id="9802030at2"/>
<dbReference type="STRING" id="28094.SAMN06295900_115136"/>
<dbReference type="InterPro" id="IPR003817">
    <property type="entry name" value="PS_Dcarbxylase"/>
</dbReference>
<evidence type="ECO:0000313" key="7">
    <source>
        <dbReference type="Proteomes" id="UP000192911"/>
    </source>
</evidence>
<accession>A0A1X7GG45</accession>
<feature type="domain" description="L-tryptophan decarboxylase PsiD-like" evidence="5">
    <location>
        <begin position="49"/>
        <end position="175"/>
    </location>
</feature>
<dbReference type="InterPro" id="IPR022237">
    <property type="entry name" value="PsiD-like"/>
</dbReference>
<gene>
    <name evidence="6" type="ORF">SAMN06295900_115136</name>
</gene>
<dbReference type="GO" id="GO:0004609">
    <property type="term" value="F:phosphatidylserine decarboxylase activity"/>
    <property type="evidence" value="ECO:0007669"/>
    <property type="project" value="InterPro"/>
</dbReference>
<dbReference type="RefSeq" id="WP_085229733.1">
    <property type="nucleotide sequence ID" value="NZ_BSQD01000008.1"/>
</dbReference>
<organism evidence="6 7">
    <name type="scientific">Trinickia caryophylli</name>
    <name type="common">Paraburkholderia caryophylli</name>
    <dbReference type="NCBI Taxonomy" id="28094"/>
    <lineage>
        <taxon>Bacteria</taxon>
        <taxon>Pseudomonadati</taxon>
        <taxon>Pseudomonadota</taxon>
        <taxon>Betaproteobacteria</taxon>
        <taxon>Burkholderiales</taxon>
        <taxon>Burkholderiaceae</taxon>
        <taxon>Trinickia</taxon>
    </lineage>
</organism>
<dbReference type="Proteomes" id="UP000192911">
    <property type="component" value="Unassembled WGS sequence"/>
</dbReference>
<dbReference type="Pfam" id="PF12588">
    <property type="entry name" value="PSDC"/>
    <property type="match status" value="1"/>
</dbReference>
<evidence type="ECO:0000256" key="1">
    <source>
        <dbReference type="ARBA" id="ARBA00022793"/>
    </source>
</evidence>
<dbReference type="EMBL" id="FXAH01000015">
    <property type="protein sequence ID" value="SMF69180.1"/>
    <property type="molecule type" value="Genomic_DNA"/>
</dbReference>
<dbReference type="PANTHER" id="PTHR10067:SF9">
    <property type="entry name" value="PHOSPHATIDYLSERINE DECARBOXYLASE FAMILY PROTEIN (AFU_ORTHOLOGUE AFUA_7G01730)"/>
    <property type="match status" value="1"/>
</dbReference>
<name>A0A1X7GG45_TRICW</name>
<sequence>MAERSSGAIEARRRLGEWLPSSEDTLAEFRESLAARARERAAKAQPASVVRAFSALVHDDPVLRMNLTRAIDEALEAGYRLGYASIDELMIVLDYILTYAPPYSEKSLIHCPINALLDWPMCMPSGYAVFRDPAFNAQLKRVLNVWCGFLSGPHSRMHLHDASPEGWFSEQAVRKIGMPQFVCSPEERYWGFASWNAFFTRQFKAGARPVAAPGDNRVIVSACEAAPYNISYGARQHDRFWLKSQPYSLQEIFTADQRQLAERFAGGTVYQAYLSGHNYHRWHAPVGGTITKAYLVDGSYYSDLEAEGVDPSGLNDSQGYITAVAARAIIVIDCDDPAIGEVGCVFVGMAEVSSCVVEALPGQHVEKGDEIGFFQYGGSTYCLVFRPDVIDRFVVEPPYGHEAKPVHLNAALAQARTR</sequence>
<dbReference type="Pfam" id="PF02666">
    <property type="entry name" value="PS_Dcarbxylase"/>
    <property type="match status" value="1"/>
</dbReference>
<dbReference type="GO" id="GO:0006646">
    <property type="term" value="P:phosphatidylethanolamine biosynthetic process"/>
    <property type="evidence" value="ECO:0007669"/>
    <property type="project" value="TreeGrafter"/>
</dbReference>
<evidence type="ECO:0000256" key="2">
    <source>
        <dbReference type="ARBA" id="ARBA00023145"/>
    </source>
</evidence>
<protein>
    <submittedName>
        <fullName evidence="6">Phosphatidylserine decarboxylase</fullName>
    </submittedName>
</protein>
<keyword evidence="1" id="KW-0210">Decarboxylase</keyword>
<dbReference type="AlphaFoldDB" id="A0A1X7GG45"/>
<reference evidence="7" key="1">
    <citation type="submission" date="2017-04" db="EMBL/GenBank/DDBJ databases">
        <authorList>
            <person name="Varghese N."/>
            <person name="Submissions S."/>
        </authorList>
    </citation>
    <scope>NUCLEOTIDE SEQUENCE [LARGE SCALE GENOMIC DNA]</scope>
    <source>
        <strain evidence="7">Ballard 720</strain>
    </source>
</reference>
<evidence type="ECO:0000256" key="4">
    <source>
        <dbReference type="ARBA" id="ARBA00023317"/>
    </source>
</evidence>
<evidence type="ECO:0000259" key="5">
    <source>
        <dbReference type="Pfam" id="PF12588"/>
    </source>
</evidence>
<proteinExistence type="predicted"/>
<keyword evidence="7" id="KW-1185">Reference proteome</keyword>
<dbReference type="PANTHER" id="PTHR10067">
    <property type="entry name" value="PHOSPHATIDYLSERINE DECARBOXYLASE"/>
    <property type="match status" value="1"/>
</dbReference>
<keyword evidence="3" id="KW-0456">Lyase</keyword>
<keyword evidence="2" id="KW-0865">Zymogen</keyword>
<evidence type="ECO:0000256" key="3">
    <source>
        <dbReference type="ARBA" id="ARBA00023239"/>
    </source>
</evidence>